<dbReference type="HOGENOM" id="CLU_378372_0_0_1"/>
<dbReference type="RefSeq" id="XP_002291392.1">
    <property type="nucleotide sequence ID" value="XM_002291356.1"/>
</dbReference>
<protein>
    <submittedName>
        <fullName evidence="1">Uncharacterized protein</fullName>
    </submittedName>
</protein>
<accession>B8C5F1</accession>
<evidence type="ECO:0000313" key="1">
    <source>
        <dbReference type="EMBL" id="EED91499.1"/>
    </source>
</evidence>
<dbReference type="OMA" id="VDSEWAN"/>
<dbReference type="GeneID" id="7443560"/>
<organism evidence="1 2">
    <name type="scientific">Thalassiosira pseudonana</name>
    <name type="common">Marine diatom</name>
    <name type="synonym">Cyclotella nana</name>
    <dbReference type="NCBI Taxonomy" id="35128"/>
    <lineage>
        <taxon>Eukaryota</taxon>
        <taxon>Sar</taxon>
        <taxon>Stramenopiles</taxon>
        <taxon>Ochrophyta</taxon>
        <taxon>Bacillariophyta</taxon>
        <taxon>Coscinodiscophyceae</taxon>
        <taxon>Thalassiosirophycidae</taxon>
        <taxon>Thalassiosirales</taxon>
        <taxon>Thalassiosiraceae</taxon>
        <taxon>Thalassiosira</taxon>
    </lineage>
</organism>
<gene>
    <name evidence="1" type="ORF">THAPSDRAFT_23043</name>
</gene>
<dbReference type="Proteomes" id="UP000001449">
    <property type="component" value="Chromosome 6"/>
</dbReference>
<evidence type="ECO:0000313" key="2">
    <source>
        <dbReference type="Proteomes" id="UP000001449"/>
    </source>
</evidence>
<reference evidence="1 2" key="2">
    <citation type="journal article" date="2008" name="Nature">
        <title>The Phaeodactylum genome reveals the evolutionary history of diatom genomes.</title>
        <authorList>
            <person name="Bowler C."/>
            <person name="Allen A.E."/>
            <person name="Badger J.H."/>
            <person name="Grimwood J."/>
            <person name="Jabbari K."/>
            <person name="Kuo A."/>
            <person name="Maheswari U."/>
            <person name="Martens C."/>
            <person name="Maumus F."/>
            <person name="Otillar R.P."/>
            <person name="Rayko E."/>
            <person name="Salamov A."/>
            <person name="Vandepoele K."/>
            <person name="Beszteri B."/>
            <person name="Gruber A."/>
            <person name="Heijde M."/>
            <person name="Katinka M."/>
            <person name="Mock T."/>
            <person name="Valentin K."/>
            <person name="Verret F."/>
            <person name="Berges J.A."/>
            <person name="Brownlee C."/>
            <person name="Cadoret J.P."/>
            <person name="Chiovitti A."/>
            <person name="Choi C.J."/>
            <person name="Coesel S."/>
            <person name="De Martino A."/>
            <person name="Detter J.C."/>
            <person name="Durkin C."/>
            <person name="Falciatore A."/>
            <person name="Fournet J."/>
            <person name="Haruta M."/>
            <person name="Huysman M.J."/>
            <person name="Jenkins B.D."/>
            <person name="Jiroutova K."/>
            <person name="Jorgensen R.E."/>
            <person name="Joubert Y."/>
            <person name="Kaplan A."/>
            <person name="Kroger N."/>
            <person name="Kroth P.G."/>
            <person name="La Roche J."/>
            <person name="Lindquist E."/>
            <person name="Lommer M."/>
            <person name="Martin-Jezequel V."/>
            <person name="Lopez P.J."/>
            <person name="Lucas S."/>
            <person name="Mangogna M."/>
            <person name="McGinnis K."/>
            <person name="Medlin L.K."/>
            <person name="Montsant A."/>
            <person name="Oudot-Le Secq M.P."/>
            <person name="Napoli C."/>
            <person name="Obornik M."/>
            <person name="Parker M.S."/>
            <person name="Petit J.L."/>
            <person name="Porcel B.M."/>
            <person name="Poulsen N."/>
            <person name="Robison M."/>
            <person name="Rychlewski L."/>
            <person name="Rynearson T.A."/>
            <person name="Schmutz J."/>
            <person name="Shapiro H."/>
            <person name="Siaut M."/>
            <person name="Stanley M."/>
            <person name="Sussman M.R."/>
            <person name="Taylor A.R."/>
            <person name="Vardi A."/>
            <person name="von Dassow P."/>
            <person name="Vyverman W."/>
            <person name="Willis A."/>
            <person name="Wyrwicz L.S."/>
            <person name="Rokhsar D.S."/>
            <person name="Weissenbach J."/>
            <person name="Armbrust E.V."/>
            <person name="Green B.R."/>
            <person name="Van de Peer Y."/>
            <person name="Grigoriev I.V."/>
        </authorList>
    </citation>
    <scope>NUCLEOTIDE SEQUENCE [LARGE SCALE GENOMIC DNA]</scope>
    <source>
        <strain evidence="1 2">CCMP1335</strain>
    </source>
</reference>
<dbReference type="eggNOG" id="ENOG502SPBI">
    <property type="taxonomic scope" value="Eukaryota"/>
</dbReference>
<reference evidence="1 2" key="1">
    <citation type="journal article" date="2004" name="Science">
        <title>The genome of the diatom Thalassiosira pseudonana: ecology, evolution, and metabolism.</title>
        <authorList>
            <person name="Armbrust E.V."/>
            <person name="Berges J.A."/>
            <person name="Bowler C."/>
            <person name="Green B.R."/>
            <person name="Martinez D."/>
            <person name="Putnam N.H."/>
            <person name="Zhou S."/>
            <person name="Allen A.E."/>
            <person name="Apt K.E."/>
            <person name="Bechner M."/>
            <person name="Brzezinski M.A."/>
            <person name="Chaal B.K."/>
            <person name="Chiovitti A."/>
            <person name="Davis A.K."/>
            <person name="Demarest M.S."/>
            <person name="Detter J.C."/>
            <person name="Glavina T."/>
            <person name="Goodstein D."/>
            <person name="Hadi M.Z."/>
            <person name="Hellsten U."/>
            <person name="Hildebrand M."/>
            <person name="Jenkins B.D."/>
            <person name="Jurka J."/>
            <person name="Kapitonov V.V."/>
            <person name="Kroger N."/>
            <person name="Lau W.W."/>
            <person name="Lane T.W."/>
            <person name="Larimer F.W."/>
            <person name="Lippmeier J.C."/>
            <person name="Lucas S."/>
            <person name="Medina M."/>
            <person name="Montsant A."/>
            <person name="Obornik M."/>
            <person name="Parker M.S."/>
            <person name="Palenik B."/>
            <person name="Pazour G.J."/>
            <person name="Richardson P.M."/>
            <person name="Rynearson T.A."/>
            <person name="Saito M.A."/>
            <person name="Schwartz D.C."/>
            <person name="Thamatrakoln K."/>
            <person name="Valentin K."/>
            <person name="Vardi A."/>
            <person name="Wilkerson F.P."/>
            <person name="Rokhsar D.S."/>
        </authorList>
    </citation>
    <scope>NUCLEOTIDE SEQUENCE [LARGE SCALE GENOMIC DNA]</scope>
    <source>
        <strain evidence="1 2">CCMP1335</strain>
    </source>
</reference>
<dbReference type="KEGG" id="tps:THAPSDRAFT_23043"/>
<dbReference type="EMBL" id="CM000643">
    <property type="protein sequence ID" value="EED91499.1"/>
    <property type="molecule type" value="Genomic_DNA"/>
</dbReference>
<sequence>MTLLRKHFPTLLDLPSLSQSTAQWIYDSNITITGPKGEQLAVGIDEVLGINRALALAATTARRAGSLLDIAVGGGSSSSSPSSQGVECELIVDPEDQFKVLALWRTRLPAPFRSPQSYKESSAAPPSYTTFTGKSILDISPETGLVTNLQIQKVKINGVAIIESLGTALASVRRTARSAMSSSSLLENLSSGGGSGSRSNSGNPFLDGLLNGLQDVVEAVDALPSSQDVDIDSLGSPLYVFPESSWNIASFPIEEMILDTNFTLEEKHSTAVPADQYSTNKVPVVGSDAFVEYALIHNTLERFSRQGLHQLAGTTNGNVDDDDDDVTVEKLRSIFSTDAELTTFRGSSSKPNTLLQGAGKLADFYRSLALFRQASGGDWKVTAIKTDWMSRTLVVSWEAESPLQIKGVDAFVFELPSLAFSSGRLPLISDGDKDKVAIICNKYFNDDSSIPLKVDRIENRQLSVRGTAVDSEWANSFVSAALRSGFTGNTLVPDPTIADLLRTLSSRQTKPKKVISSPKQTASSATMPLLSDAAAASFYGILIALHRDISSIGTDTKITIPAGDYMSGSVELRGLLGEVLVRGSTSYSRILGLAMSSLRAAIQTGRVRLAARPRLTVEVTSRGSIKVDLILALWIDVPTFPLGNDNAAGAGFGVPLKIQIASEYIIDKDGKIREHAILESRLNGVLTPGDVFSRWIKSLTASEQEEEAKGPSALDQLVGAISWVRSMQDRNKK</sequence>
<proteinExistence type="predicted"/>
<dbReference type="AlphaFoldDB" id="B8C5F1"/>
<keyword evidence="2" id="KW-1185">Reference proteome</keyword>
<name>B8C5F1_THAPS</name>
<dbReference type="InParanoid" id="B8C5F1"/>
<dbReference type="PaxDb" id="35128-Thaps23043"/>